<feature type="non-terminal residue" evidence="1">
    <location>
        <position position="160"/>
    </location>
</feature>
<sequence length="160" mass="17932">TPHFCVEIVSVTAVNHSFLRYGFLNECFNTNEANRKNTCYKNSKIICSRVMNMICLVVKSRIDEILHCKKYAPSRMVNYICVAEIDAESHKSFHFCRSTGENAHAMDSAEPQRDSIAVRAWAFQGTPSLMCYIIALSTVSSEGNSSLQLWREESLAAAPG</sequence>
<dbReference type="AlphaFoldDB" id="A0AAD7ZC29"/>
<name>A0AAD7ZC29_DIPPU</name>
<reference evidence="1" key="1">
    <citation type="journal article" date="2023" name="IScience">
        <title>Live-bearing cockroach genome reveals convergent evolutionary mechanisms linked to viviparity in insects and beyond.</title>
        <authorList>
            <person name="Fouks B."/>
            <person name="Harrison M.C."/>
            <person name="Mikhailova A.A."/>
            <person name="Marchal E."/>
            <person name="English S."/>
            <person name="Carruthers M."/>
            <person name="Jennings E.C."/>
            <person name="Chiamaka E.L."/>
            <person name="Frigard R.A."/>
            <person name="Pippel M."/>
            <person name="Attardo G.M."/>
            <person name="Benoit J.B."/>
            <person name="Bornberg-Bauer E."/>
            <person name="Tobe S.S."/>
        </authorList>
    </citation>
    <scope>NUCLEOTIDE SEQUENCE</scope>
    <source>
        <strain evidence="1">Stay&amp;Tobe</strain>
    </source>
</reference>
<accession>A0AAD7ZC29</accession>
<proteinExistence type="predicted"/>
<dbReference type="Proteomes" id="UP001233999">
    <property type="component" value="Unassembled WGS sequence"/>
</dbReference>
<feature type="non-terminal residue" evidence="1">
    <location>
        <position position="1"/>
    </location>
</feature>
<evidence type="ECO:0000313" key="1">
    <source>
        <dbReference type="EMBL" id="KAJ9577567.1"/>
    </source>
</evidence>
<protein>
    <submittedName>
        <fullName evidence="1">Uncharacterized protein</fullName>
    </submittedName>
</protein>
<comment type="caution">
    <text evidence="1">The sequence shown here is derived from an EMBL/GenBank/DDBJ whole genome shotgun (WGS) entry which is preliminary data.</text>
</comment>
<organism evidence="1 2">
    <name type="scientific">Diploptera punctata</name>
    <name type="common">Pacific beetle cockroach</name>
    <dbReference type="NCBI Taxonomy" id="6984"/>
    <lineage>
        <taxon>Eukaryota</taxon>
        <taxon>Metazoa</taxon>
        <taxon>Ecdysozoa</taxon>
        <taxon>Arthropoda</taxon>
        <taxon>Hexapoda</taxon>
        <taxon>Insecta</taxon>
        <taxon>Pterygota</taxon>
        <taxon>Neoptera</taxon>
        <taxon>Polyneoptera</taxon>
        <taxon>Dictyoptera</taxon>
        <taxon>Blattodea</taxon>
        <taxon>Blaberoidea</taxon>
        <taxon>Blaberidae</taxon>
        <taxon>Diplopterinae</taxon>
        <taxon>Diploptera</taxon>
    </lineage>
</organism>
<keyword evidence="2" id="KW-1185">Reference proteome</keyword>
<gene>
    <name evidence="1" type="ORF">L9F63_005834</name>
</gene>
<evidence type="ECO:0000313" key="2">
    <source>
        <dbReference type="Proteomes" id="UP001233999"/>
    </source>
</evidence>
<dbReference type="EMBL" id="JASPKZ010009353">
    <property type="protein sequence ID" value="KAJ9577567.1"/>
    <property type="molecule type" value="Genomic_DNA"/>
</dbReference>
<reference evidence="1" key="2">
    <citation type="submission" date="2023-05" db="EMBL/GenBank/DDBJ databases">
        <authorList>
            <person name="Fouks B."/>
        </authorList>
    </citation>
    <scope>NUCLEOTIDE SEQUENCE</scope>
    <source>
        <strain evidence="1">Stay&amp;Tobe</strain>
        <tissue evidence="1">Testes</tissue>
    </source>
</reference>